<dbReference type="RefSeq" id="WP_144027950.1">
    <property type="nucleotide sequence ID" value="NZ_BAABJG010000003.1"/>
</dbReference>
<reference evidence="2" key="1">
    <citation type="journal article" date="2019" name="Int. J. Syst. Evol. Microbiol.">
        <title>The Global Catalogue of Microorganisms (GCM) 10K type strain sequencing project: providing services to taxonomists for standard genome sequencing and annotation.</title>
        <authorList>
            <consortium name="The Broad Institute Genomics Platform"/>
            <consortium name="The Broad Institute Genome Sequencing Center for Infectious Disease"/>
            <person name="Wu L."/>
            <person name="Ma J."/>
        </authorList>
    </citation>
    <scope>NUCLEOTIDE SEQUENCE [LARGE SCALE GENOMIC DNA]</scope>
    <source>
        <strain evidence="2">CCUG 53270</strain>
    </source>
</reference>
<keyword evidence="2" id="KW-1185">Reference proteome</keyword>
<accession>A0ABW3UNS2</accession>
<organism evidence="1 2">
    <name type="scientific">Paenibacillus vulneris</name>
    <dbReference type="NCBI Taxonomy" id="1133364"/>
    <lineage>
        <taxon>Bacteria</taxon>
        <taxon>Bacillati</taxon>
        <taxon>Bacillota</taxon>
        <taxon>Bacilli</taxon>
        <taxon>Bacillales</taxon>
        <taxon>Paenibacillaceae</taxon>
        <taxon>Paenibacillus</taxon>
    </lineage>
</organism>
<sequence>MKDIVTKELDTALSHWNAMSRSDQEEAEEMANAFEAAFYRFIDALREWVYALNPRPQTLDELLEMPFIQDITDRLPAPLYLNFETEAEQIMENRSRIDDEKYD</sequence>
<evidence type="ECO:0000313" key="1">
    <source>
        <dbReference type="EMBL" id="MFD1221506.1"/>
    </source>
</evidence>
<name>A0ABW3UNS2_9BACL</name>
<comment type="caution">
    <text evidence="1">The sequence shown here is derived from an EMBL/GenBank/DDBJ whole genome shotgun (WGS) entry which is preliminary data.</text>
</comment>
<protein>
    <submittedName>
        <fullName evidence="1">Uncharacterized protein</fullName>
    </submittedName>
</protein>
<gene>
    <name evidence="1" type="ORF">ACFQ4B_15420</name>
</gene>
<proteinExistence type="predicted"/>
<evidence type="ECO:0000313" key="2">
    <source>
        <dbReference type="Proteomes" id="UP001597180"/>
    </source>
</evidence>
<dbReference type="EMBL" id="JBHTLU010000019">
    <property type="protein sequence ID" value="MFD1221506.1"/>
    <property type="molecule type" value="Genomic_DNA"/>
</dbReference>
<dbReference type="Proteomes" id="UP001597180">
    <property type="component" value="Unassembled WGS sequence"/>
</dbReference>